<evidence type="ECO:0000259" key="2">
    <source>
        <dbReference type="Pfam" id="PF07732"/>
    </source>
</evidence>
<dbReference type="SUPFAM" id="SSF49503">
    <property type="entry name" value="Cupredoxins"/>
    <property type="match status" value="1"/>
</dbReference>
<name>A0AAP0PTE9_9MAGN</name>
<evidence type="ECO:0000256" key="1">
    <source>
        <dbReference type="ARBA" id="ARBA00010609"/>
    </source>
</evidence>
<protein>
    <recommendedName>
        <fullName evidence="2">Plastocyanin-like domain-containing protein</fullName>
    </recommendedName>
</protein>
<sequence length="110" mass="12152">MACFGDKFSMFFVLVAALVAVIFVLGVEGDYVYLEWNVSASLDKSPVSKDQPVITINGMFPGPLINCTTNDVISVNVFNNLDEPLLITWYVPPNQLTNSTRQGELNPRLP</sequence>
<dbReference type="InterPro" id="IPR008972">
    <property type="entry name" value="Cupredoxin"/>
</dbReference>
<organism evidence="3 4">
    <name type="scientific">Stephania japonica</name>
    <dbReference type="NCBI Taxonomy" id="461633"/>
    <lineage>
        <taxon>Eukaryota</taxon>
        <taxon>Viridiplantae</taxon>
        <taxon>Streptophyta</taxon>
        <taxon>Embryophyta</taxon>
        <taxon>Tracheophyta</taxon>
        <taxon>Spermatophyta</taxon>
        <taxon>Magnoliopsida</taxon>
        <taxon>Ranunculales</taxon>
        <taxon>Menispermaceae</taxon>
        <taxon>Menispermoideae</taxon>
        <taxon>Cissampelideae</taxon>
        <taxon>Stephania</taxon>
    </lineage>
</organism>
<keyword evidence="4" id="KW-1185">Reference proteome</keyword>
<comment type="similarity">
    <text evidence="1">Belongs to the multicopper oxidase family.</text>
</comment>
<evidence type="ECO:0000313" key="4">
    <source>
        <dbReference type="Proteomes" id="UP001417504"/>
    </source>
</evidence>
<proteinExistence type="inferred from homology"/>
<dbReference type="Pfam" id="PF07732">
    <property type="entry name" value="Cu-oxidase_3"/>
    <property type="match status" value="1"/>
</dbReference>
<feature type="domain" description="Plastocyanin-like" evidence="2">
    <location>
        <begin position="48"/>
        <end position="89"/>
    </location>
</feature>
<dbReference type="EMBL" id="JBBNAE010000001">
    <property type="protein sequence ID" value="KAK9153864.1"/>
    <property type="molecule type" value="Genomic_DNA"/>
</dbReference>
<comment type="caution">
    <text evidence="3">The sequence shown here is derived from an EMBL/GenBank/DDBJ whole genome shotgun (WGS) entry which is preliminary data.</text>
</comment>
<dbReference type="GO" id="GO:0005507">
    <property type="term" value="F:copper ion binding"/>
    <property type="evidence" value="ECO:0007669"/>
    <property type="project" value="InterPro"/>
</dbReference>
<dbReference type="AlphaFoldDB" id="A0AAP0PTE9"/>
<gene>
    <name evidence="3" type="ORF">Sjap_001344</name>
</gene>
<dbReference type="InterPro" id="IPR011707">
    <property type="entry name" value="Cu-oxidase-like_N"/>
</dbReference>
<accession>A0AAP0PTE9</accession>
<dbReference type="Gene3D" id="2.60.40.420">
    <property type="entry name" value="Cupredoxins - blue copper proteins"/>
    <property type="match status" value="1"/>
</dbReference>
<reference evidence="3 4" key="1">
    <citation type="submission" date="2024-01" db="EMBL/GenBank/DDBJ databases">
        <title>Genome assemblies of Stephania.</title>
        <authorList>
            <person name="Yang L."/>
        </authorList>
    </citation>
    <scope>NUCLEOTIDE SEQUENCE [LARGE SCALE GENOMIC DNA]</scope>
    <source>
        <strain evidence="3">QJT</strain>
        <tissue evidence="3">Leaf</tissue>
    </source>
</reference>
<dbReference type="Proteomes" id="UP001417504">
    <property type="component" value="Unassembled WGS sequence"/>
</dbReference>
<evidence type="ECO:0000313" key="3">
    <source>
        <dbReference type="EMBL" id="KAK9153864.1"/>
    </source>
</evidence>